<dbReference type="GO" id="GO:0065002">
    <property type="term" value="P:intracellular protein transmembrane transport"/>
    <property type="evidence" value="ECO:0007669"/>
    <property type="project" value="UniProtKB-UniRule"/>
</dbReference>
<feature type="transmembrane region" description="Helical" evidence="12">
    <location>
        <begin position="181"/>
        <end position="202"/>
    </location>
</feature>
<accession>A0A1N7M7J4</accession>
<proteinExistence type="inferred from homology"/>
<evidence type="ECO:0000256" key="6">
    <source>
        <dbReference type="ARBA" id="ARBA00022989"/>
    </source>
</evidence>
<keyword evidence="7 12" id="KW-0811">Translocation</keyword>
<evidence type="ECO:0000313" key="15">
    <source>
        <dbReference type="Proteomes" id="UP000186795"/>
    </source>
</evidence>
<evidence type="ECO:0000256" key="7">
    <source>
        <dbReference type="ARBA" id="ARBA00023010"/>
    </source>
</evidence>
<dbReference type="EMBL" id="FTOD01000005">
    <property type="protein sequence ID" value="SIS81959.1"/>
    <property type="molecule type" value="Genomic_DNA"/>
</dbReference>
<comment type="similarity">
    <text evidence="10">In the C-terminal section; belongs to the SecD/SecF family. SecF subfamily.</text>
</comment>
<dbReference type="PANTHER" id="PTHR30081">
    <property type="entry name" value="PROTEIN-EXPORT MEMBRANE PROTEIN SEC"/>
    <property type="match status" value="1"/>
</dbReference>
<feature type="transmembrane region" description="Helical" evidence="12">
    <location>
        <begin position="259"/>
        <end position="286"/>
    </location>
</feature>
<dbReference type="GO" id="GO:0006605">
    <property type="term" value="P:protein targeting"/>
    <property type="evidence" value="ECO:0007669"/>
    <property type="project" value="UniProtKB-UniRule"/>
</dbReference>
<evidence type="ECO:0000256" key="10">
    <source>
        <dbReference type="ARBA" id="ARBA00060856"/>
    </source>
</evidence>
<dbReference type="SUPFAM" id="SSF82866">
    <property type="entry name" value="Multidrug efflux transporter AcrB transmembrane domain"/>
    <property type="match status" value="1"/>
</dbReference>
<dbReference type="GO" id="GO:0015450">
    <property type="term" value="F:protein-transporting ATPase activity"/>
    <property type="evidence" value="ECO:0007669"/>
    <property type="project" value="InterPro"/>
</dbReference>
<evidence type="ECO:0000256" key="2">
    <source>
        <dbReference type="ARBA" id="ARBA00022448"/>
    </source>
</evidence>
<dbReference type="FunFam" id="1.20.1640.10:FF:000024">
    <property type="entry name" value="Multifunctional fusion protein"/>
    <property type="match status" value="1"/>
</dbReference>
<dbReference type="PANTHER" id="PTHR30081:SF8">
    <property type="entry name" value="PROTEIN TRANSLOCASE SUBUNIT SECF"/>
    <property type="match status" value="1"/>
</dbReference>
<comment type="similarity">
    <text evidence="12">Belongs to the SecD/SecF family. SecF subfamily.</text>
</comment>
<evidence type="ECO:0000259" key="13">
    <source>
        <dbReference type="Pfam" id="PF02355"/>
    </source>
</evidence>
<feature type="transmembrane region" description="Helical" evidence="12">
    <location>
        <begin position="154"/>
        <end position="175"/>
    </location>
</feature>
<dbReference type="InterPro" id="IPR048634">
    <property type="entry name" value="SecD_SecF_C"/>
</dbReference>
<reference evidence="15" key="1">
    <citation type="submission" date="2017-01" db="EMBL/GenBank/DDBJ databases">
        <authorList>
            <person name="Varghese N."/>
            <person name="Submissions S."/>
        </authorList>
    </citation>
    <scope>NUCLEOTIDE SEQUENCE [LARGE SCALE GENOMIC DNA]</scope>
    <source>
        <strain evidence="15">DSM 45196</strain>
    </source>
</reference>
<evidence type="ECO:0000256" key="3">
    <source>
        <dbReference type="ARBA" id="ARBA00022475"/>
    </source>
</evidence>
<keyword evidence="4 12" id="KW-0812">Transmembrane</keyword>
<keyword evidence="6 12" id="KW-1133">Transmembrane helix</keyword>
<comment type="subunit">
    <text evidence="12">Forms a complex with SecD. Part of the essential Sec protein translocation apparatus which comprises SecA, SecYEG and auxiliary proteins SecDF. Other proteins may also be involved.</text>
</comment>
<dbReference type="NCBIfam" id="TIGR00916">
    <property type="entry name" value="2A0604s01"/>
    <property type="match status" value="1"/>
</dbReference>
<dbReference type="InterPro" id="IPR055344">
    <property type="entry name" value="SecD_SecF_C_bact"/>
</dbReference>
<keyword evidence="2 12" id="KW-0813">Transport</keyword>
<keyword evidence="3 12" id="KW-1003">Cell membrane</keyword>
<dbReference type="HAMAP" id="MF_01464_B">
    <property type="entry name" value="SecF_B"/>
    <property type="match status" value="1"/>
</dbReference>
<sequence>MNFKLDFVGHRRWFFIFSGVVLILGILSLLFQGLNLGVDFVSGTRVDIKINKPYDLEEAKGHLEKLGYKSPDASKAGENYEWLIFRTNQVLDHNDIGKIREEFQASYGNQVDVNEQKVDPIVGRELAKNAIISLLIAFLGIVLYVTLRFEYRMAVPAVLALLHDVLVVTGAFSIFRWEVDLVYIAAILTIVGFSINDTIVIFDRIRENMDLEKPKTWEDFGKTVNASIQQTLVRSINTSLTVVLAALSLFVLGGESIRYFSLALLIGLIFGTYSSIFIASQIWVGWKWRSMEKAKLKAQTAE</sequence>
<protein>
    <recommendedName>
        <fullName evidence="12">Protein-export membrane protein SecF</fullName>
    </recommendedName>
</protein>
<gene>
    <name evidence="12" type="primary">secF</name>
    <name evidence="14" type="ORF">SAMN05421790_105250</name>
</gene>
<keyword evidence="5 12" id="KW-0653">Protein transport</keyword>
<dbReference type="InterPro" id="IPR022813">
    <property type="entry name" value="SecD/SecF_arch_bac"/>
</dbReference>
<dbReference type="AlphaFoldDB" id="A0A1N7M7J4"/>
<dbReference type="InterPro" id="IPR022645">
    <property type="entry name" value="SecD/SecF_bac"/>
</dbReference>
<dbReference type="PRINTS" id="PR01755">
    <property type="entry name" value="SECFTRNLCASE"/>
</dbReference>
<evidence type="ECO:0000256" key="1">
    <source>
        <dbReference type="ARBA" id="ARBA00004651"/>
    </source>
</evidence>
<keyword evidence="15" id="KW-1185">Reference proteome</keyword>
<evidence type="ECO:0000256" key="12">
    <source>
        <dbReference type="HAMAP-Rule" id="MF_01464"/>
    </source>
</evidence>
<evidence type="ECO:0000256" key="4">
    <source>
        <dbReference type="ARBA" id="ARBA00022692"/>
    </source>
</evidence>
<dbReference type="InterPro" id="IPR022646">
    <property type="entry name" value="SecD/SecF_CS"/>
</dbReference>
<dbReference type="Gene3D" id="1.20.1640.10">
    <property type="entry name" value="Multidrug efflux transporter AcrB transmembrane domain"/>
    <property type="match status" value="1"/>
</dbReference>
<dbReference type="GO" id="GO:0043952">
    <property type="term" value="P:protein transport by the Sec complex"/>
    <property type="evidence" value="ECO:0007669"/>
    <property type="project" value="UniProtKB-UniRule"/>
</dbReference>
<keyword evidence="8 12" id="KW-0472">Membrane</keyword>
<evidence type="ECO:0000256" key="11">
    <source>
        <dbReference type="ARBA" id="ARBA00061053"/>
    </source>
</evidence>
<dbReference type="Proteomes" id="UP000186795">
    <property type="component" value="Unassembled WGS sequence"/>
</dbReference>
<comment type="subcellular location">
    <subcellularLocation>
        <location evidence="1 12">Cell membrane</location>
        <topology evidence="1 12">Multi-pass membrane protein</topology>
    </subcellularLocation>
</comment>
<dbReference type="OrthoDB" id="9805019at2"/>
<feature type="transmembrane region" description="Helical" evidence="12">
    <location>
        <begin position="12"/>
        <end position="31"/>
    </location>
</feature>
<evidence type="ECO:0000256" key="5">
    <source>
        <dbReference type="ARBA" id="ARBA00022927"/>
    </source>
</evidence>
<organism evidence="14 15">
    <name type="scientific">Kroppenstedtia eburnea</name>
    <dbReference type="NCBI Taxonomy" id="714067"/>
    <lineage>
        <taxon>Bacteria</taxon>
        <taxon>Bacillati</taxon>
        <taxon>Bacillota</taxon>
        <taxon>Bacilli</taxon>
        <taxon>Bacillales</taxon>
        <taxon>Thermoactinomycetaceae</taxon>
        <taxon>Kroppenstedtia</taxon>
    </lineage>
</organism>
<dbReference type="Pfam" id="PF02355">
    <property type="entry name" value="SecD_SecF_C"/>
    <property type="match status" value="1"/>
</dbReference>
<comment type="function">
    <text evidence="9 12">Part of the Sec protein translocase complex. Interacts with the SecYEG preprotein conducting channel. SecDF uses the proton motive force (PMF) to complete protein translocation after the ATP-dependent function of SecA.</text>
</comment>
<name>A0A1N7M7J4_9BACL</name>
<dbReference type="NCBIfam" id="TIGR00966">
    <property type="entry name" value="transloc_SecF"/>
    <property type="match status" value="1"/>
</dbReference>
<evidence type="ECO:0000256" key="8">
    <source>
        <dbReference type="ARBA" id="ARBA00023136"/>
    </source>
</evidence>
<evidence type="ECO:0000313" key="14">
    <source>
        <dbReference type="EMBL" id="SIS81959.1"/>
    </source>
</evidence>
<feature type="transmembrane region" description="Helical" evidence="12">
    <location>
        <begin position="232"/>
        <end position="253"/>
    </location>
</feature>
<comment type="similarity">
    <text evidence="11">In the N-terminal section; belongs to the SecD/SecF family. SecD subfamily.</text>
</comment>
<dbReference type="InterPro" id="IPR005665">
    <property type="entry name" value="SecF_bac"/>
</dbReference>
<feature type="domain" description="Protein export membrane protein SecD/SecF C-terminal" evidence="13">
    <location>
        <begin position="102"/>
        <end position="287"/>
    </location>
</feature>
<evidence type="ECO:0000256" key="9">
    <source>
        <dbReference type="ARBA" id="ARBA00059018"/>
    </source>
</evidence>
<feature type="transmembrane region" description="Helical" evidence="12">
    <location>
        <begin position="130"/>
        <end position="147"/>
    </location>
</feature>
<dbReference type="GO" id="GO:0005886">
    <property type="term" value="C:plasma membrane"/>
    <property type="evidence" value="ECO:0007669"/>
    <property type="project" value="UniProtKB-SubCell"/>
</dbReference>
<dbReference type="Pfam" id="PF07549">
    <property type="entry name" value="Sec_GG"/>
    <property type="match status" value="1"/>
</dbReference>